<dbReference type="Gene3D" id="1.10.238.10">
    <property type="entry name" value="EF-hand"/>
    <property type="match status" value="1"/>
</dbReference>
<keyword evidence="3" id="KW-0472">Membrane</keyword>
<feature type="region of interest" description="Disordered" evidence="2">
    <location>
        <begin position="126"/>
        <end position="199"/>
    </location>
</feature>
<dbReference type="InterPro" id="IPR018247">
    <property type="entry name" value="EF_Hand_1_Ca_BS"/>
</dbReference>
<keyword evidence="1" id="KW-0106">Calcium</keyword>
<evidence type="ECO:0000256" key="3">
    <source>
        <dbReference type="SAM" id="Phobius"/>
    </source>
</evidence>
<feature type="compositionally biased region" description="Low complexity" evidence="2">
    <location>
        <begin position="278"/>
        <end position="290"/>
    </location>
</feature>
<proteinExistence type="predicted"/>
<gene>
    <name evidence="4" type="ORF">KFE25_003159</name>
</gene>
<dbReference type="PROSITE" id="PS00018">
    <property type="entry name" value="EF_HAND_1"/>
    <property type="match status" value="2"/>
</dbReference>
<feature type="compositionally biased region" description="Low complexity" evidence="2">
    <location>
        <begin position="303"/>
        <end position="316"/>
    </location>
</feature>
<evidence type="ECO:0000256" key="2">
    <source>
        <dbReference type="SAM" id="MobiDB-lite"/>
    </source>
</evidence>
<dbReference type="EMBL" id="JAGTXO010000038">
    <property type="protein sequence ID" value="KAG8459707.1"/>
    <property type="molecule type" value="Genomic_DNA"/>
</dbReference>
<protein>
    <submittedName>
        <fullName evidence="4">Uncharacterized protein</fullName>
    </submittedName>
</protein>
<evidence type="ECO:0000313" key="5">
    <source>
        <dbReference type="Proteomes" id="UP000751190"/>
    </source>
</evidence>
<feature type="compositionally biased region" description="Basic and acidic residues" evidence="2">
    <location>
        <begin position="181"/>
        <end position="190"/>
    </location>
</feature>
<reference evidence="4" key="1">
    <citation type="submission" date="2021-05" db="EMBL/GenBank/DDBJ databases">
        <title>The genome of the haptophyte Pavlova lutheri (Diacronema luteri, Pavlovales) - a model for lipid biosynthesis in eukaryotic algae.</title>
        <authorList>
            <person name="Hulatt C.J."/>
            <person name="Posewitz M.C."/>
        </authorList>
    </citation>
    <scope>NUCLEOTIDE SEQUENCE</scope>
    <source>
        <strain evidence="4">NIVA-4/92</strain>
    </source>
</reference>
<keyword evidence="3" id="KW-0812">Transmembrane</keyword>
<evidence type="ECO:0000256" key="1">
    <source>
        <dbReference type="ARBA" id="ARBA00022837"/>
    </source>
</evidence>
<evidence type="ECO:0000313" key="4">
    <source>
        <dbReference type="EMBL" id="KAG8459707.1"/>
    </source>
</evidence>
<accession>A0A8J5XF71</accession>
<name>A0A8J5XF71_DIALT</name>
<keyword evidence="3" id="KW-1133">Transmembrane helix</keyword>
<dbReference type="AlphaFoldDB" id="A0A8J5XF71"/>
<feature type="transmembrane region" description="Helical" evidence="3">
    <location>
        <begin position="7"/>
        <end position="28"/>
    </location>
</feature>
<keyword evidence="5" id="KW-1185">Reference proteome</keyword>
<feature type="compositionally biased region" description="Basic and acidic residues" evidence="2">
    <location>
        <begin position="139"/>
        <end position="150"/>
    </location>
</feature>
<organism evidence="4 5">
    <name type="scientific">Diacronema lutheri</name>
    <name type="common">Unicellular marine alga</name>
    <name type="synonym">Monochrysis lutheri</name>
    <dbReference type="NCBI Taxonomy" id="2081491"/>
    <lineage>
        <taxon>Eukaryota</taxon>
        <taxon>Haptista</taxon>
        <taxon>Haptophyta</taxon>
        <taxon>Pavlovophyceae</taxon>
        <taxon>Pavlovales</taxon>
        <taxon>Pavlovaceae</taxon>
        <taxon>Diacronema</taxon>
    </lineage>
</organism>
<dbReference type="SUPFAM" id="SSF47473">
    <property type="entry name" value="EF-hand"/>
    <property type="match status" value="1"/>
</dbReference>
<dbReference type="Proteomes" id="UP000751190">
    <property type="component" value="Unassembled WGS sequence"/>
</dbReference>
<feature type="compositionally biased region" description="Basic residues" evidence="2">
    <location>
        <begin position="291"/>
        <end position="300"/>
    </location>
</feature>
<dbReference type="InterPro" id="IPR011992">
    <property type="entry name" value="EF-hand-dom_pair"/>
</dbReference>
<sequence>MASERRVHGFLLVGCCVVAAMCVGWAVAPTWVSERMSVEEMQASMLKTMLIDPWDRDKSGELNQAEYAEMSKNGGQRLSAEALRAEFSAKDANHDGQVSAREYAAFNAAEIASDTPDAHVRASVGSDHVHARGGTRVSARAEHSTHERSRSAHTHPVGARASRGAGSSEAGRAPHAAAHLHAHESTPAREHRAHVGVQRAEHAVHNSSDEVHRHGADEVEHAAHAPTHHLPHAAHNGSVGRASHPPHALGHHEPSGLGSNKSTAPQHRHTLAEHARRPSGSSPALPSAAGRTRRSGRAHGAHADAAAADASAGITIYPEGSE</sequence>
<feature type="region of interest" description="Disordered" evidence="2">
    <location>
        <begin position="229"/>
        <end position="322"/>
    </location>
</feature>
<feature type="compositionally biased region" description="Low complexity" evidence="2">
    <location>
        <begin position="158"/>
        <end position="179"/>
    </location>
</feature>
<comment type="caution">
    <text evidence="4">The sequence shown here is derived from an EMBL/GenBank/DDBJ whole genome shotgun (WGS) entry which is preliminary data.</text>
</comment>